<evidence type="ECO:0000256" key="1">
    <source>
        <dbReference type="SAM" id="Coils"/>
    </source>
</evidence>
<dbReference type="AlphaFoldDB" id="A0A1Z5K3K6"/>
<evidence type="ECO:0000313" key="2">
    <source>
        <dbReference type="EMBL" id="GAX20805.1"/>
    </source>
</evidence>
<keyword evidence="1" id="KW-0175">Coiled coil</keyword>
<sequence length="116" mass="13109">MSTAITTTDGDENAVLKLWKNVQENVLKAWVATKTGSVNAKEVALIKKLEFDIDNRKKKFGADYLTLKLDQQAGEEALQACINEAIFDIENLKRQITEHEKAIESNNADMRKKVEE</sequence>
<organism evidence="2 3">
    <name type="scientific">Fistulifera solaris</name>
    <name type="common">Oleaginous diatom</name>
    <dbReference type="NCBI Taxonomy" id="1519565"/>
    <lineage>
        <taxon>Eukaryota</taxon>
        <taxon>Sar</taxon>
        <taxon>Stramenopiles</taxon>
        <taxon>Ochrophyta</taxon>
        <taxon>Bacillariophyta</taxon>
        <taxon>Bacillariophyceae</taxon>
        <taxon>Bacillariophycidae</taxon>
        <taxon>Naviculales</taxon>
        <taxon>Naviculaceae</taxon>
        <taxon>Fistulifera</taxon>
    </lineage>
</organism>
<keyword evidence="3" id="KW-1185">Reference proteome</keyword>
<protein>
    <submittedName>
        <fullName evidence="2">Uncharacterized protein</fullName>
    </submittedName>
</protein>
<feature type="coiled-coil region" evidence="1">
    <location>
        <begin position="82"/>
        <end position="109"/>
    </location>
</feature>
<dbReference type="Proteomes" id="UP000198406">
    <property type="component" value="Unassembled WGS sequence"/>
</dbReference>
<dbReference type="EMBL" id="BDSP01000152">
    <property type="protein sequence ID" value="GAX20805.1"/>
    <property type="molecule type" value="Genomic_DNA"/>
</dbReference>
<reference evidence="2 3" key="1">
    <citation type="journal article" date="2015" name="Plant Cell">
        <title>Oil accumulation by the oleaginous diatom Fistulifera solaris as revealed by the genome and transcriptome.</title>
        <authorList>
            <person name="Tanaka T."/>
            <person name="Maeda Y."/>
            <person name="Veluchamy A."/>
            <person name="Tanaka M."/>
            <person name="Abida H."/>
            <person name="Marechal E."/>
            <person name="Bowler C."/>
            <person name="Muto M."/>
            <person name="Sunaga Y."/>
            <person name="Tanaka M."/>
            <person name="Yoshino T."/>
            <person name="Taniguchi T."/>
            <person name="Fukuda Y."/>
            <person name="Nemoto M."/>
            <person name="Matsumoto M."/>
            <person name="Wong P.S."/>
            <person name="Aburatani S."/>
            <person name="Fujibuchi W."/>
        </authorList>
    </citation>
    <scope>NUCLEOTIDE SEQUENCE [LARGE SCALE GENOMIC DNA]</scope>
    <source>
        <strain evidence="2 3">JPCC DA0580</strain>
    </source>
</reference>
<comment type="caution">
    <text evidence="2">The sequence shown here is derived from an EMBL/GenBank/DDBJ whole genome shotgun (WGS) entry which is preliminary data.</text>
</comment>
<evidence type="ECO:0000313" key="3">
    <source>
        <dbReference type="Proteomes" id="UP000198406"/>
    </source>
</evidence>
<accession>A0A1Z5K3K6</accession>
<gene>
    <name evidence="2" type="ORF">FisN_7Hu118</name>
</gene>
<name>A0A1Z5K3K6_FISSO</name>
<proteinExistence type="predicted"/>
<dbReference type="InParanoid" id="A0A1Z5K3K6"/>